<keyword evidence="2" id="KW-0560">Oxidoreductase</keyword>
<dbReference type="NCBIfam" id="NF004824">
    <property type="entry name" value="PRK06180.1"/>
    <property type="match status" value="1"/>
</dbReference>
<name>A0A840SQW5_9RHOB</name>
<evidence type="ECO:0000256" key="3">
    <source>
        <dbReference type="RuleBase" id="RU000363"/>
    </source>
</evidence>
<dbReference type="RefSeq" id="WP_184151500.1">
    <property type="nucleotide sequence ID" value="NZ_JACHFM010000003.1"/>
</dbReference>
<sequence length="281" mass="29041">MTVNDTRPATWFITGASSGLGLALARHALGRGYNVVATARTTAGLDAMAAEAPDRVLVHRLDVTAAGEATAAVAAARSRFGGIDVLVNNAGYGIVGALEETPDEELRAQMETNFFGAWAVTKAALPLLRAQRAGAIVNVSSLGGAVSFAGFSAYSASKFALEGMSEALAAEMAPFGVKVLIVEPGQMRTAFATDALRHMPALRAYADTVGETRAFARSMNGTQPGDPAKVGPAIDAALAADPTPLRLQVGADALEMVRGHAEQLLADLAAWETTGRSIAFE</sequence>
<dbReference type="InterPro" id="IPR051911">
    <property type="entry name" value="SDR_oxidoreductase"/>
</dbReference>
<organism evidence="5 6">
    <name type="scientific">Amaricoccus macauensis</name>
    <dbReference type="NCBI Taxonomy" id="57001"/>
    <lineage>
        <taxon>Bacteria</taxon>
        <taxon>Pseudomonadati</taxon>
        <taxon>Pseudomonadota</taxon>
        <taxon>Alphaproteobacteria</taxon>
        <taxon>Rhodobacterales</taxon>
        <taxon>Paracoccaceae</taxon>
        <taxon>Amaricoccus</taxon>
    </lineage>
</organism>
<dbReference type="PROSITE" id="PS00061">
    <property type="entry name" value="ADH_SHORT"/>
    <property type="match status" value="1"/>
</dbReference>
<dbReference type="Pfam" id="PF00106">
    <property type="entry name" value="adh_short"/>
    <property type="match status" value="1"/>
</dbReference>
<dbReference type="PANTHER" id="PTHR43976">
    <property type="entry name" value="SHORT CHAIN DEHYDROGENASE"/>
    <property type="match status" value="1"/>
</dbReference>
<feature type="domain" description="Ketoreductase" evidence="4">
    <location>
        <begin position="9"/>
        <end position="187"/>
    </location>
</feature>
<comment type="similarity">
    <text evidence="1 3">Belongs to the short-chain dehydrogenases/reductases (SDR) family.</text>
</comment>
<evidence type="ECO:0000313" key="6">
    <source>
        <dbReference type="Proteomes" id="UP000549457"/>
    </source>
</evidence>
<proteinExistence type="inferred from homology"/>
<dbReference type="Proteomes" id="UP000549457">
    <property type="component" value="Unassembled WGS sequence"/>
</dbReference>
<dbReference type="AlphaFoldDB" id="A0A840SQW5"/>
<evidence type="ECO:0000313" key="5">
    <source>
        <dbReference type="EMBL" id="MBB5223150.1"/>
    </source>
</evidence>
<dbReference type="InterPro" id="IPR036291">
    <property type="entry name" value="NAD(P)-bd_dom_sf"/>
</dbReference>
<reference evidence="5 6" key="1">
    <citation type="submission" date="2020-08" db="EMBL/GenBank/DDBJ databases">
        <title>Genomic Encyclopedia of Type Strains, Phase IV (KMG-IV): sequencing the most valuable type-strain genomes for metagenomic binning, comparative biology and taxonomic classification.</title>
        <authorList>
            <person name="Goeker M."/>
        </authorList>
    </citation>
    <scope>NUCLEOTIDE SEQUENCE [LARGE SCALE GENOMIC DNA]</scope>
    <source>
        <strain evidence="5 6">DSM 101730</strain>
    </source>
</reference>
<dbReference type="CDD" id="cd05374">
    <property type="entry name" value="17beta-HSD-like_SDR_c"/>
    <property type="match status" value="1"/>
</dbReference>
<dbReference type="InterPro" id="IPR057326">
    <property type="entry name" value="KR_dom"/>
</dbReference>
<dbReference type="InterPro" id="IPR020904">
    <property type="entry name" value="Sc_DH/Rdtase_CS"/>
</dbReference>
<accession>A0A840SQW5</accession>
<dbReference type="PRINTS" id="PR00080">
    <property type="entry name" value="SDRFAMILY"/>
</dbReference>
<dbReference type="InterPro" id="IPR002347">
    <property type="entry name" value="SDR_fam"/>
</dbReference>
<dbReference type="SMART" id="SM00822">
    <property type="entry name" value="PKS_KR"/>
    <property type="match status" value="1"/>
</dbReference>
<dbReference type="GO" id="GO:0016491">
    <property type="term" value="F:oxidoreductase activity"/>
    <property type="evidence" value="ECO:0007669"/>
    <property type="project" value="UniProtKB-KW"/>
</dbReference>
<evidence type="ECO:0000256" key="1">
    <source>
        <dbReference type="ARBA" id="ARBA00006484"/>
    </source>
</evidence>
<comment type="caution">
    <text evidence="5">The sequence shown here is derived from an EMBL/GenBank/DDBJ whole genome shotgun (WGS) entry which is preliminary data.</text>
</comment>
<dbReference type="PANTHER" id="PTHR43976:SF16">
    <property type="entry name" value="SHORT-CHAIN DEHYDROGENASE_REDUCTASE FAMILY PROTEIN"/>
    <property type="match status" value="1"/>
</dbReference>
<evidence type="ECO:0000256" key="2">
    <source>
        <dbReference type="ARBA" id="ARBA00023002"/>
    </source>
</evidence>
<evidence type="ECO:0000259" key="4">
    <source>
        <dbReference type="SMART" id="SM00822"/>
    </source>
</evidence>
<dbReference type="SUPFAM" id="SSF51735">
    <property type="entry name" value="NAD(P)-binding Rossmann-fold domains"/>
    <property type="match status" value="1"/>
</dbReference>
<dbReference type="EMBL" id="JACHFM010000003">
    <property type="protein sequence ID" value="MBB5223150.1"/>
    <property type="molecule type" value="Genomic_DNA"/>
</dbReference>
<protein>
    <submittedName>
        <fullName evidence="5">NAD(P)-dependent dehydrogenase (Short-subunit alcohol dehydrogenase family)</fullName>
    </submittedName>
</protein>
<dbReference type="PRINTS" id="PR00081">
    <property type="entry name" value="GDHRDH"/>
</dbReference>
<keyword evidence="6" id="KW-1185">Reference proteome</keyword>
<gene>
    <name evidence="5" type="ORF">HNP73_003097</name>
</gene>
<dbReference type="Gene3D" id="3.40.50.720">
    <property type="entry name" value="NAD(P)-binding Rossmann-like Domain"/>
    <property type="match status" value="1"/>
</dbReference>